<evidence type="ECO:0000256" key="9">
    <source>
        <dbReference type="HAMAP-Rule" id="MF_00148"/>
    </source>
</evidence>
<evidence type="ECO:0000256" key="4">
    <source>
        <dbReference type="ARBA" id="ARBA00012030"/>
    </source>
</evidence>
<comment type="function">
    <text evidence="2 9 11">Excises uracil residues from the DNA which can arise as a result of misincorporation of dUMP residues by DNA polymerase or due to deamination of cytosine.</text>
</comment>
<dbReference type="SMART" id="SM00986">
    <property type="entry name" value="UDG"/>
    <property type="match status" value="1"/>
</dbReference>
<keyword evidence="9" id="KW-0963">Cytoplasm</keyword>
<gene>
    <name evidence="9" type="primary">ung</name>
    <name evidence="13" type="ORF">SAMN04488071_1440</name>
</gene>
<dbReference type="Gene3D" id="3.40.470.10">
    <property type="entry name" value="Uracil-DNA glycosylase-like domain"/>
    <property type="match status" value="1"/>
</dbReference>
<dbReference type="CDD" id="cd10027">
    <property type="entry name" value="UDG-F1-like"/>
    <property type="match status" value="1"/>
</dbReference>
<dbReference type="Pfam" id="PF03167">
    <property type="entry name" value="UDG"/>
    <property type="match status" value="1"/>
</dbReference>
<dbReference type="AlphaFoldDB" id="A0A1G6Y0M8"/>
<dbReference type="SUPFAM" id="SSF52141">
    <property type="entry name" value="Uracil-DNA glycosylase-like"/>
    <property type="match status" value="1"/>
</dbReference>
<evidence type="ECO:0000256" key="1">
    <source>
        <dbReference type="ARBA" id="ARBA00001400"/>
    </source>
</evidence>
<reference evidence="13 14" key="1">
    <citation type="submission" date="2016-10" db="EMBL/GenBank/DDBJ databases">
        <authorList>
            <person name="de Groot N.N."/>
        </authorList>
    </citation>
    <scope>NUCLEOTIDE SEQUENCE [LARGE SCALE GENOMIC DNA]</scope>
    <source>
        <strain evidence="13 14">CGMCC 1.9109</strain>
    </source>
</reference>
<dbReference type="FunFam" id="3.40.470.10:FF:000001">
    <property type="entry name" value="Uracil-DNA glycosylase"/>
    <property type="match status" value="1"/>
</dbReference>
<evidence type="ECO:0000256" key="11">
    <source>
        <dbReference type="RuleBase" id="RU003780"/>
    </source>
</evidence>
<evidence type="ECO:0000256" key="8">
    <source>
        <dbReference type="ARBA" id="ARBA00023204"/>
    </source>
</evidence>
<organism evidence="13 14">
    <name type="scientific">Kordiimonas lacus</name>
    <dbReference type="NCBI Taxonomy" id="637679"/>
    <lineage>
        <taxon>Bacteria</taxon>
        <taxon>Pseudomonadati</taxon>
        <taxon>Pseudomonadota</taxon>
        <taxon>Alphaproteobacteria</taxon>
        <taxon>Kordiimonadales</taxon>
        <taxon>Kordiimonadaceae</taxon>
        <taxon>Kordiimonas</taxon>
    </lineage>
</organism>
<comment type="similarity">
    <text evidence="3 9 11">Belongs to the uracil-DNA glycosylase (UDG) superfamily. UNG family.</text>
</comment>
<keyword evidence="8 9" id="KW-0234">DNA repair</keyword>
<dbReference type="PANTHER" id="PTHR11264">
    <property type="entry name" value="URACIL-DNA GLYCOSYLASE"/>
    <property type="match status" value="1"/>
</dbReference>
<proteinExistence type="inferred from homology"/>
<dbReference type="GO" id="GO:0005737">
    <property type="term" value="C:cytoplasm"/>
    <property type="evidence" value="ECO:0007669"/>
    <property type="project" value="UniProtKB-SubCell"/>
</dbReference>
<feature type="active site" description="Proton acceptor" evidence="9 10">
    <location>
        <position position="65"/>
    </location>
</feature>
<evidence type="ECO:0000313" key="13">
    <source>
        <dbReference type="EMBL" id="SDD83969.1"/>
    </source>
</evidence>
<sequence length="235" mass="25614">MHIHEASWQKALGTEFDKDYMRALAAFLQSEKAAGKTIYPAEENIFHALEATPIDAVKVVIIGQDPYHGPGQAHGLSFSVQPGVDVPPSLRNMYKELEEDLGVTHPGHGYLEGWAKQGVLMLNAVLTVEAANAGAHQNKGWEKFTDRVIQVLNEAHDGIVFILWGGYAQKKGAGIDKDRHLVLEGPHPSPLSAYRGFFGCGHFSKANDYLTAQGKAPINWQLAPITTPGEQLGLL</sequence>
<evidence type="ECO:0000256" key="3">
    <source>
        <dbReference type="ARBA" id="ARBA00008184"/>
    </source>
</evidence>
<dbReference type="NCBIfam" id="NF003591">
    <property type="entry name" value="PRK05254.1-4"/>
    <property type="match status" value="1"/>
</dbReference>
<dbReference type="SMART" id="SM00987">
    <property type="entry name" value="UreE_C"/>
    <property type="match status" value="1"/>
</dbReference>
<dbReference type="PANTHER" id="PTHR11264:SF0">
    <property type="entry name" value="URACIL-DNA GLYCOSYLASE"/>
    <property type="match status" value="1"/>
</dbReference>
<dbReference type="EC" id="3.2.2.27" evidence="4 9"/>
<dbReference type="InterPro" id="IPR002043">
    <property type="entry name" value="UDG_fam1"/>
</dbReference>
<keyword evidence="14" id="KW-1185">Reference proteome</keyword>
<dbReference type="HAMAP" id="MF_00148">
    <property type="entry name" value="UDG"/>
    <property type="match status" value="1"/>
</dbReference>
<comment type="subcellular location">
    <subcellularLocation>
        <location evidence="9">Cytoplasm</location>
    </subcellularLocation>
</comment>
<keyword evidence="6 9" id="KW-0227">DNA damage</keyword>
<dbReference type="RefSeq" id="WP_068302033.1">
    <property type="nucleotide sequence ID" value="NZ_FNAK01000003.1"/>
</dbReference>
<dbReference type="PROSITE" id="PS00130">
    <property type="entry name" value="U_DNA_GLYCOSYLASE"/>
    <property type="match status" value="1"/>
</dbReference>
<evidence type="ECO:0000256" key="10">
    <source>
        <dbReference type="PROSITE-ProRule" id="PRU10072"/>
    </source>
</evidence>
<evidence type="ECO:0000313" key="14">
    <source>
        <dbReference type="Proteomes" id="UP000183685"/>
    </source>
</evidence>
<dbReference type="NCBIfam" id="NF003589">
    <property type="entry name" value="PRK05254.1-2"/>
    <property type="match status" value="1"/>
</dbReference>
<evidence type="ECO:0000256" key="7">
    <source>
        <dbReference type="ARBA" id="ARBA00022801"/>
    </source>
</evidence>
<dbReference type="EMBL" id="FNAK01000003">
    <property type="protein sequence ID" value="SDD83969.1"/>
    <property type="molecule type" value="Genomic_DNA"/>
</dbReference>
<feature type="domain" description="Uracil-DNA glycosylase-like" evidence="12">
    <location>
        <begin position="50"/>
        <end position="210"/>
    </location>
</feature>
<dbReference type="InterPro" id="IPR018085">
    <property type="entry name" value="Ura-DNA_Glyclase_AS"/>
</dbReference>
<dbReference type="OrthoDB" id="9804372at2"/>
<dbReference type="GO" id="GO:0004844">
    <property type="term" value="F:uracil DNA N-glycosylase activity"/>
    <property type="evidence" value="ECO:0007669"/>
    <property type="project" value="UniProtKB-UniRule"/>
</dbReference>
<comment type="catalytic activity">
    <reaction evidence="1 9 11">
        <text>Hydrolyzes single-stranded DNA or mismatched double-stranded DNA and polynucleotides, releasing free uracil.</text>
        <dbReference type="EC" id="3.2.2.27"/>
    </reaction>
</comment>
<dbReference type="NCBIfam" id="NF003592">
    <property type="entry name" value="PRK05254.1-5"/>
    <property type="match status" value="1"/>
</dbReference>
<dbReference type="InterPro" id="IPR005122">
    <property type="entry name" value="Uracil-DNA_glycosylase-like"/>
</dbReference>
<dbReference type="InterPro" id="IPR036895">
    <property type="entry name" value="Uracil-DNA_glycosylase-like_sf"/>
</dbReference>
<evidence type="ECO:0000259" key="12">
    <source>
        <dbReference type="SMART" id="SM00986"/>
    </source>
</evidence>
<evidence type="ECO:0000256" key="6">
    <source>
        <dbReference type="ARBA" id="ARBA00022763"/>
    </source>
</evidence>
<keyword evidence="7 9" id="KW-0378">Hydrolase</keyword>
<name>A0A1G6Y0M8_9PROT</name>
<protein>
    <recommendedName>
        <fullName evidence="5 9">Uracil-DNA glycosylase</fullName>
        <shortName evidence="9">UDG</shortName>
        <ecNumber evidence="4 9">3.2.2.27</ecNumber>
    </recommendedName>
</protein>
<evidence type="ECO:0000256" key="5">
    <source>
        <dbReference type="ARBA" id="ARBA00018429"/>
    </source>
</evidence>
<accession>A0A1G6Y0M8</accession>
<dbReference type="NCBIfam" id="NF003588">
    <property type="entry name" value="PRK05254.1-1"/>
    <property type="match status" value="1"/>
</dbReference>
<evidence type="ECO:0000256" key="2">
    <source>
        <dbReference type="ARBA" id="ARBA00002631"/>
    </source>
</evidence>
<dbReference type="GO" id="GO:0097510">
    <property type="term" value="P:base-excision repair, AP site formation via deaminated base removal"/>
    <property type="evidence" value="ECO:0007669"/>
    <property type="project" value="TreeGrafter"/>
</dbReference>
<dbReference type="STRING" id="637679.GCA_001550055_01121"/>
<dbReference type="Proteomes" id="UP000183685">
    <property type="component" value="Unassembled WGS sequence"/>
</dbReference>
<dbReference type="NCBIfam" id="TIGR00628">
    <property type="entry name" value="ung"/>
    <property type="match status" value="1"/>
</dbReference>